<sequence length="1023" mass="112585">MEPEPPVRIVWVVAGDESGPPDPAAIDVVDEVLSGSAAKGHVTQLDDLTTTCFVAVGQPGLDWFERCAEQLVSPPPSLLVVDDASTAEAATGSGPVDEVVWRDALADPVRFTLRARRTVAGSRAPADPPVFDFEPLVEHAQDLITVVDPDGRIRYANPAVEDILGYDRDEFVGTPVFEYVHPDDRREVAAETKAVLDSAETLVNTNVYRARHADGSWRWLESVSQSEDLTAPVDGYVVSSRDVTERVERESRLQRERETTENVLESLEDVYFVLDRDGHLQRWNSTVETVLDRTASELDGLDVRAVFVDADRSRLDEHLAAVIEGESRTIQLDVRTADGERRPYEFKTSPFVVEGEIAGVCGIGRDVTEREARADRLRRTERRFQAVFDDPMSFLGILDTDGRLLDVNERACEFAGVIADDVTGRRFWRLPWWEHSDAEQDRVRSAIERAADGEFVRFKTTNVGPDGELAHLDTSLRPVVRDDGTVASIIAEGIDISEEVTANRERELLLDAIQSAARAPDLEAALTETLRTVVANTNVVYGEAWLPDGGELQLQNAWWTDEPELESFGRHSEGLRFGKGEGLPGRVWESGDHEWVLNLDERTEASLPRIEEIVHAGLASAVGVPVLGTDGSVLTVLVFLTDTSRGRDDRFLELVDTITAHLGAILQRKVVEDELAAERERQQRLLETSPVGILVVGGDGALEQENQRAREIFGVEDAETVADAYEREPWRMTPTTDDGQELGTGLFQGVAETGTSMRNAVYVVDRADGERLWLLVNAAPVGGEKGEVIVSFSDITEQKRHEQAFQNQAERVSVLNRVLRHDLRSHLTVVGGLLDRISEQADVPAASVEAIRQSLDDLEALSQRARRIEAAFESETQATVDLGALAERAVADAAGAHPHAAVTLTEASGVPVLAHEHVRLVLDNLLENAIVHHDEPNPSVEVSVTRHDETSARLVVSDDGPGIPESEIQLRESRLETALEHSDGLGLWIVRWLVSKSDGELRLERTENGSRAVVLLPVAPGAE</sequence>
<dbReference type="InterPro" id="IPR001610">
    <property type="entry name" value="PAC"/>
</dbReference>
<keyword evidence="6" id="KW-0175">Coiled coil</keyword>
<dbReference type="InterPro" id="IPR035965">
    <property type="entry name" value="PAS-like_dom_sf"/>
</dbReference>
<dbReference type="InterPro" id="IPR036890">
    <property type="entry name" value="HATPase_C_sf"/>
</dbReference>
<keyword evidence="5" id="KW-0418">Kinase</keyword>
<comment type="caution">
    <text evidence="10">The sequence shown here is derived from an EMBL/GenBank/DDBJ whole genome shotgun (WGS) entry which is preliminary data.</text>
</comment>
<dbReference type="InterPro" id="IPR004358">
    <property type="entry name" value="Sig_transdc_His_kin-like_C"/>
</dbReference>
<dbReference type="PRINTS" id="PR00344">
    <property type="entry name" value="BCTRLSENSOR"/>
</dbReference>
<dbReference type="InterPro" id="IPR003594">
    <property type="entry name" value="HATPase_dom"/>
</dbReference>
<dbReference type="EC" id="2.7.13.3" evidence="2"/>
<dbReference type="Gene3D" id="3.30.450.40">
    <property type="match status" value="1"/>
</dbReference>
<feature type="domain" description="PAC" evidence="9">
    <location>
        <begin position="758"/>
        <end position="807"/>
    </location>
</feature>
<proteinExistence type="predicted"/>
<evidence type="ECO:0000313" key="11">
    <source>
        <dbReference type="Proteomes" id="UP001597034"/>
    </source>
</evidence>
<dbReference type="EMBL" id="JBHUDO010000002">
    <property type="protein sequence ID" value="MFD1645932.1"/>
    <property type="molecule type" value="Genomic_DNA"/>
</dbReference>
<dbReference type="InterPro" id="IPR000700">
    <property type="entry name" value="PAS-assoc_C"/>
</dbReference>
<name>A0ABD6DIU6_9EURY</name>
<dbReference type="SUPFAM" id="SSF55785">
    <property type="entry name" value="PYP-like sensor domain (PAS domain)"/>
    <property type="match status" value="4"/>
</dbReference>
<reference evidence="10 11" key="1">
    <citation type="journal article" date="2019" name="Int. J. Syst. Evol. Microbiol.">
        <title>The Global Catalogue of Microorganisms (GCM) 10K type strain sequencing project: providing services to taxonomists for standard genome sequencing and annotation.</title>
        <authorList>
            <consortium name="The Broad Institute Genomics Platform"/>
            <consortium name="The Broad Institute Genome Sequencing Center for Infectious Disease"/>
            <person name="Wu L."/>
            <person name="Ma J."/>
        </authorList>
    </citation>
    <scope>NUCLEOTIDE SEQUENCE [LARGE SCALE GENOMIC DNA]</scope>
    <source>
        <strain evidence="10 11">CGMCC 1.10390</strain>
    </source>
</reference>
<dbReference type="CDD" id="cd00075">
    <property type="entry name" value="HATPase"/>
    <property type="match status" value="1"/>
</dbReference>
<dbReference type="SMART" id="SM00091">
    <property type="entry name" value="PAS"/>
    <property type="match status" value="4"/>
</dbReference>
<feature type="domain" description="Histidine kinase" evidence="7">
    <location>
        <begin position="818"/>
        <end position="1020"/>
    </location>
</feature>
<dbReference type="SUPFAM" id="SSF55781">
    <property type="entry name" value="GAF domain-like"/>
    <property type="match status" value="1"/>
</dbReference>
<dbReference type="Pfam" id="PF08448">
    <property type="entry name" value="PAS_4"/>
    <property type="match status" value="4"/>
</dbReference>
<feature type="domain" description="PAC" evidence="9">
    <location>
        <begin position="454"/>
        <end position="508"/>
    </location>
</feature>
<evidence type="ECO:0000313" key="10">
    <source>
        <dbReference type="EMBL" id="MFD1645932.1"/>
    </source>
</evidence>
<evidence type="ECO:0000256" key="5">
    <source>
        <dbReference type="ARBA" id="ARBA00022777"/>
    </source>
</evidence>
<dbReference type="Proteomes" id="UP001597034">
    <property type="component" value="Unassembled WGS sequence"/>
</dbReference>
<dbReference type="SMART" id="SM00387">
    <property type="entry name" value="HATPase_c"/>
    <property type="match status" value="1"/>
</dbReference>
<evidence type="ECO:0000256" key="1">
    <source>
        <dbReference type="ARBA" id="ARBA00000085"/>
    </source>
</evidence>
<comment type="catalytic activity">
    <reaction evidence="1">
        <text>ATP + protein L-histidine = ADP + protein N-phospho-L-histidine.</text>
        <dbReference type="EC" id="2.7.13.3"/>
    </reaction>
</comment>
<keyword evidence="3" id="KW-0597">Phosphoprotein</keyword>
<dbReference type="PROSITE" id="PS50112">
    <property type="entry name" value="PAS"/>
    <property type="match status" value="4"/>
</dbReference>
<feature type="domain" description="PAS" evidence="8">
    <location>
        <begin position="380"/>
        <end position="425"/>
    </location>
</feature>
<evidence type="ECO:0000259" key="9">
    <source>
        <dbReference type="PROSITE" id="PS50113"/>
    </source>
</evidence>
<feature type="domain" description="PAS" evidence="8">
    <location>
        <begin position="136"/>
        <end position="199"/>
    </location>
</feature>
<evidence type="ECO:0000256" key="2">
    <source>
        <dbReference type="ARBA" id="ARBA00012438"/>
    </source>
</evidence>
<feature type="domain" description="PAC" evidence="9">
    <location>
        <begin position="201"/>
        <end position="255"/>
    </location>
</feature>
<dbReference type="Gene3D" id="3.30.565.10">
    <property type="entry name" value="Histidine kinase-like ATPase, C-terminal domain"/>
    <property type="match status" value="1"/>
</dbReference>
<dbReference type="NCBIfam" id="TIGR00229">
    <property type="entry name" value="sensory_box"/>
    <property type="match status" value="4"/>
</dbReference>
<dbReference type="SUPFAM" id="SSF55874">
    <property type="entry name" value="ATPase domain of HSP90 chaperone/DNA topoisomerase II/histidine kinase"/>
    <property type="match status" value="1"/>
</dbReference>
<organism evidence="10 11">
    <name type="scientific">Haloarchaeobius litoreus</name>
    <dbReference type="NCBI Taxonomy" id="755306"/>
    <lineage>
        <taxon>Archaea</taxon>
        <taxon>Methanobacteriati</taxon>
        <taxon>Methanobacteriota</taxon>
        <taxon>Stenosarchaea group</taxon>
        <taxon>Halobacteria</taxon>
        <taxon>Halobacteriales</taxon>
        <taxon>Halorubellaceae</taxon>
        <taxon>Haloarchaeobius</taxon>
    </lineage>
</organism>
<dbReference type="RefSeq" id="WP_256398542.1">
    <property type="nucleotide sequence ID" value="NZ_JANHJR010000001.1"/>
</dbReference>
<dbReference type="SMART" id="SM00065">
    <property type="entry name" value="GAF"/>
    <property type="match status" value="1"/>
</dbReference>
<dbReference type="Gene3D" id="3.30.450.20">
    <property type="entry name" value="PAS domain"/>
    <property type="match status" value="4"/>
</dbReference>
<dbReference type="Pfam" id="PF02518">
    <property type="entry name" value="HATPase_c"/>
    <property type="match status" value="1"/>
</dbReference>
<feature type="coiled-coil region" evidence="6">
    <location>
        <begin position="848"/>
        <end position="878"/>
    </location>
</feature>
<evidence type="ECO:0000259" key="7">
    <source>
        <dbReference type="PROSITE" id="PS50109"/>
    </source>
</evidence>
<evidence type="ECO:0000256" key="3">
    <source>
        <dbReference type="ARBA" id="ARBA00022553"/>
    </source>
</evidence>
<dbReference type="PROSITE" id="PS50113">
    <property type="entry name" value="PAC"/>
    <property type="match status" value="4"/>
</dbReference>
<dbReference type="AlphaFoldDB" id="A0ABD6DIU6"/>
<dbReference type="InterPro" id="IPR005467">
    <property type="entry name" value="His_kinase_dom"/>
</dbReference>
<evidence type="ECO:0000259" key="8">
    <source>
        <dbReference type="PROSITE" id="PS50112"/>
    </source>
</evidence>
<dbReference type="PANTHER" id="PTHR43304">
    <property type="entry name" value="PHYTOCHROME-LIKE PROTEIN CPH1"/>
    <property type="match status" value="1"/>
</dbReference>
<gene>
    <name evidence="10" type="ORF">ACFSBL_09575</name>
</gene>
<dbReference type="InterPro" id="IPR013656">
    <property type="entry name" value="PAS_4"/>
</dbReference>
<feature type="domain" description="PAS" evidence="8">
    <location>
        <begin position="256"/>
        <end position="326"/>
    </location>
</feature>
<dbReference type="Pfam" id="PF13185">
    <property type="entry name" value="GAF_2"/>
    <property type="match status" value="1"/>
</dbReference>
<keyword evidence="11" id="KW-1185">Reference proteome</keyword>
<keyword evidence="4" id="KW-0808">Transferase</keyword>
<dbReference type="InterPro" id="IPR000014">
    <property type="entry name" value="PAS"/>
</dbReference>
<dbReference type="InterPro" id="IPR029016">
    <property type="entry name" value="GAF-like_dom_sf"/>
</dbReference>
<feature type="domain" description="PAS" evidence="8">
    <location>
        <begin position="678"/>
        <end position="721"/>
    </location>
</feature>
<evidence type="ECO:0000256" key="6">
    <source>
        <dbReference type="SAM" id="Coils"/>
    </source>
</evidence>
<dbReference type="CDD" id="cd00130">
    <property type="entry name" value="PAS"/>
    <property type="match status" value="3"/>
</dbReference>
<dbReference type="GO" id="GO:0004673">
    <property type="term" value="F:protein histidine kinase activity"/>
    <property type="evidence" value="ECO:0007669"/>
    <property type="project" value="UniProtKB-EC"/>
</dbReference>
<protein>
    <recommendedName>
        <fullName evidence="2">histidine kinase</fullName>
        <ecNumber evidence="2">2.7.13.3</ecNumber>
    </recommendedName>
</protein>
<dbReference type="PROSITE" id="PS50109">
    <property type="entry name" value="HIS_KIN"/>
    <property type="match status" value="1"/>
</dbReference>
<dbReference type="PANTHER" id="PTHR43304:SF1">
    <property type="entry name" value="PAC DOMAIN-CONTAINING PROTEIN"/>
    <property type="match status" value="1"/>
</dbReference>
<dbReference type="InterPro" id="IPR003018">
    <property type="entry name" value="GAF"/>
</dbReference>
<feature type="domain" description="PAC" evidence="9">
    <location>
        <begin position="328"/>
        <end position="379"/>
    </location>
</feature>
<dbReference type="InterPro" id="IPR052162">
    <property type="entry name" value="Sensor_kinase/Photoreceptor"/>
</dbReference>
<evidence type="ECO:0000256" key="4">
    <source>
        <dbReference type="ARBA" id="ARBA00022679"/>
    </source>
</evidence>
<accession>A0ABD6DIU6</accession>
<dbReference type="SMART" id="SM00086">
    <property type="entry name" value="PAC"/>
    <property type="match status" value="4"/>
</dbReference>